<evidence type="ECO:0000313" key="2">
    <source>
        <dbReference type="Proteomes" id="UP001148838"/>
    </source>
</evidence>
<comment type="caution">
    <text evidence="1">The sequence shown here is derived from an EMBL/GenBank/DDBJ whole genome shotgun (WGS) entry which is preliminary data.</text>
</comment>
<proteinExistence type="predicted"/>
<keyword evidence="2" id="KW-1185">Reference proteome</keyword>
<organism evidence="1 2">
    <name type="scientific">Periplaneta americana</name>
    <name type="common">American cockroach</name>
    <name type="synonym">Blatta americana</name>
    <dbReference type="NCBI Taxonomy" id="6978"/>
    <lineage>
        <taxon>Eukaryota</taxon>
        <taxon>Metazoa</taxon>
        <taxon>Ecdysozoa</taxon>
        <taxon>Arthropoda</taxon>
        <taxon>Hexapoda</taxon>
        <taxon>Insecta</taxon>
        <taxon>Pterygota</taxon>
        <taxon>Neoptera</taxon>
        <taxon>Polyneoptera</taxon>
        <taxon>Dictyoptera</taxon>
        <taxon>Blattodea</taxon>
        <taxon>Blattoidea</taxon>
        <taxon>Blattidae</taxon>
        <taxon>Blattinae</taxon>
        <taxon>Periplaneta</taxon>
    </lineage>
</organism>
<accession>A0ABQ8TKA5</accession>
<dbReference type="EMBL" id="JAJSOF020000009">
    <property type="protein sequence ID" value="KAJ4446299.1"/>
    <property type="molecule type" value="Genomic_DNA"/>
</dbReference>
<protein>
    <submittedName>
        <fullName evidence="1">Uncharacterized protein</fullName>
    </submittedName>
</protein>
<reference evidence="1 2" key="1">
    <citation type="journal article" date="2022" name="Allergy">
        <title>Genome assembly and annotation of Periplaneta americana reveal a comprehensive cockroach allergen profile.</title>
        <authorList>
            <person name="Wang L."/>
            <person name="Xiong Q."/>
            <person name="Saelim N."/>
            <person name="Wang L."/>
            <person name="Nong W."/>
            <person name="Wan A.T."/>
            <person name="Shi M."/>
            <person name="Liu X."/>
            <person name="Cao Q."/>
            <person name="Hui J.H.L."/>
            <person name="Sookrung N."/>
            <person name="Leung T.F."/>
            <person name="Tungtrongchitr A."/>
            <person name="Tsui S.K.W."/>
        </authorList>
    </citation>
    <scope>NUCLEOTIDE SEQUENCE [LARGE SCALE GENOMIC DNA]</scope>
    <source>
        <strain evidence="1">PWHHKU_190912</strain>
    </source>
</reference>
<sequence>MEILNERAQAVWWYAEIKSLFKCNETFVMFTIRTSDIQEDNIVTVEMNNDRESKTNSARKVENPHDNAVYVASLT</sequence>
<dbReference type="Proteomes" id="UP001148838">
    <property type="component" value="Unassembled WGS sequence"/>
</dbReference>
<evidence type="ECO:0000313" key="1">
    <source>
        <dbReference type="EMBL" id="KAJ4446299.1"/>
    </source>
</evidence>
<name>A0ABQ8TKA5_PERAM</name>
<gene>
    <name evidence="1" type="ORF">ANN_12994</name>
</gene>